<reference evidence="1 2" key="1">
    <citation type="submission" date="2017-03" db="EMBL/GenBank/DDBJ databases">
        <title>An alternative strategy for trypanosome survival in the mammalian bloodstream revealed through genome and transcriptome analysis of the ubiquitous bovine parasite Trypanosoma (Megatrypanum) theileri.</title>
        <authorList>
            <person name="Kelly S."/>
            <person name="Ivens A."/>
            <person name="Mott A."/>
            <person name="O'Neill E."/>
            <person name="Emms D."/>
            <person name="Macleod O."/>
            <person name="Voorheis P."/>
            <person name="Matthews J."/>
            <person name="Matthews K."/>
            <person name="Carrington M."/>
        </authorList>
    </citation>
    <scope>NUCLEOTIDE SEQUENCE [LARGE SCALE GENOMIC DNA]</scope>
    <source>
        <strain evidence="1">Edinburgh</strain>
    </source>
</reference>
<dbReference type="STRING" id="67003.A0A1X0NU54"/>
<gene>
    <name evidence="1" type="ORF">TM35_000171060</name>
</gene>
<dbReference type="VEuPathDB" id="TriTrypDB:TM35_000171060"/>
<evidence type="ECO:0000313" key="1">
    <source>
        <dbReference type="EMBL" id="ORC88234.1"/>
    </source>
</evidence>
<keyword evidence="2" id="KW-1185">Reference proteome</keyword>
<proteinExistence type="predicted"/>
<dbReference type="AlphaFoldDB" id="A0A1X0NU54"/>
<dbReference type="EMBL" id="NBCO01000017">
    <property type="protein sequence ID" value="ORC88234.1"/>
    <property type="molecule type" value="Genomic_DNA"/>
</dbReference>
<organism evidence="1 2">
    <name type="scientific">Trypanosoma theileri</name>
    <dbReference type="NCBI Taxonomy" id="67003"/>
    <lineage>
        <taxon>Eukaryota</taxon>
        <taxon>Discoba</taxon>
        <taxon>Euglenozoa</taxon>
        <taxon>Kinetoplastea</taxon>
        <taxon>Metakinetoplastina</taxon>
        <taxon>Trypanosomatida</taxon>
        <taxon>Trypanosomatidae</taxon>
        <taxon>Trypanosoma</taxon>
    </lineage>
</organism>
<dbReference type="RefSeq" id="XP_028882300.1">
    <property type="nucleotide sequence ID" value="XM_029026185.1"/>
</dbReference>
<accession>A0A1X0NU54</accession>
<dbReference type="GeneID" id="39985965"/>
<comment type="caution">
    <text evidence="1">The sequence shown here is derived from an EMBL/GenBank/DDBJ whole genome shotgun (WGS) entry which is preliminary data.</text>
</comment>
<sequence length="285" mass="33114">MSFRTTVPALGSSAKGYQNRVMVYAHRRRRARYLPPKNAHVLSPLAHKSPEEYGNTWDPRTGVEWHNRLRRRGAYRHWPWARWTDDPIRHHREAPYSRTFSAASEGANDGVPLWNYYAEVGQEYATLSHFPLHYMAPFIHQYTGKVWGKGDIETYLKVIEERTGLRTIQAVHDALPQLLEWGEMEVGVVPHGLLQHVEMLAKDIVLQNKKKTFRKELHESGILRTATMERYYALPHLRSGPAMPTTLEQPSGEFPWGKYTYMLKGTKIHPLQRPDGLYKENMYPA</sequence>
<name>A0A1X0NU54_9TRYP</name>
<evidence type="ECO:0000313" key="2">
    <source>
        <dbReference type="Proteomes" id="UP000192257"/>
    </source>
</evidence>
<dbReference type="Proteomes" id="UP000192257">
    <property type="component" value="Unassembled WGS sequence"/>
</dbReference>
<protein>
    <submittedName>
        <fullName evidence="1">Uncharacterized protein</fullName>
    </submittedName>
</protein>
<dbReference type="OrthoDB" id="275398at2759"/>